<feature type="compositionally biased region" description="Pro residues" evidence="1">
    <location>
        <begin position="241"/>
        <end position="250"/>
    </location>
</feature>
<dbReference type="Gene3D" id="3.30.1050.20">
    <property type="match status" value="1"/>
</dbReference>
<dbReference type="InterPro" id="IPR024344">
    <property type="entry name" value="MDMPI_metal-binding"/>
</dbReference>
<keyword evidence="4" id="KW-1185">Reference proteome</keyword>
<reference evidence="4" key="1">
    <citation type="journal article" date="2019" name="Int. J. Syst. Evol. Microbiol.">
        <title>The Global Catalogue of Microorganisms (GCM) 10K type strain sequencing project: providing services to taxonomists for standard genome sequencing and annotation.</title>
        <authorList>
            <consortium name="The Broad Institute Genomics Platform"/>
            <consortium name="The Broad Institute Genome Sequencing Center for Infectious Disease"/>
            <person name="Wu L."/>
            <person name="Ma J."/>
        </authorList>
    </citation>
    <scope>NUCLEOTIDE SEQUENCE [LARGE SCALE GENOMIC DNA]</scope>
    <source>
        <strain evidence="4">JCM 9373</strain>
    </source>
</reference>
<sequence>MDLLKRLQAELAASTDRILSTAAGFSDADVAAPSRLPGWTRGHLLTHLARHADSILNLAEWARTGVETPQYVDARSRDADIEAGAPRPAKEQLADLEESSARLAAAFRDLPEQAWSAVVCGTRPLEHPAWYLLVRRLRETEVHHADLGAGYTCSDWPEPFVRRELHDALVCWPREQSPVSEVVVEETIDDYLHHQVWRDLGSGPVVQGDPWALLGWITGRTRGGGLRVMAEGSTGNQPAAGPVPAPPPWPGLSAPPGLPQTPPEEYP</sequence>
<feature type="compositionally biased region" description="Pro residues" evidence="1">
    <location>
        <begin position="256"/>
        <end position="267"/>
    </location>
</feature>
<dbReference type="SUPFAM" id="SSF55718">
    <property type="entry name" value="SCP-like"/>
    <property type="match status" value="1"/>
</dbReference>
<dbReference type="GO" id="GO:0016853">
    <property type="term" value="F:isomerase activity"/>
    <property type="evidence" value="ECO:0007669"/>
    <property type="project" value="UniProtKB-KW"/>
</dbReference>
<protein>
    <submittedName>
        <fullName evidence="3">Maleylpyruvate isomerase family mycothiol-dependent enzyme</fullName>
    </submittedName>
</protein>
<comment type="caution">
    <text evidence="3">The sequence shown here is derived from an EMBL/GenBank/DDBJ whole genome shotgun (WGS) entry which is preliminary data.</text>
</comment>
<evidence type="ECO:0000313" key="3">
    <source>
        <dbReference type="EMBL" id="GAA3160581.1"/>
    </source>
</evidence>
<dbReference type="RefSeq" id="WP_344865293.1">
    <property type="nucleotide sequence ID" value="NZ_BAAAUT010000067.1"/>
</dbReference>
<dbReference type="NCBIfam" id="TIGR03083">
    <property type="entry name" value="maleylpyruvate isomerase family mycothiol-dependent enzyme"/>
    <property type="match status" value="1"/>
</dbReference>
<dbReference type="EMBL" id="BAAAUT010000067">
    <property type="protein sequence ID" value="GAA3160581.1"/>
    <property type="molecule type" value="Genomic_DNA"/>
</dbReference>
<gene>
    <name evidence="3" type="ORF">GCM10010466_59350</name>
</gene>
<feature type="region of interest" description="Disordered" evidence="1">
    <location>
        <begin position="227"/>
        <end position="267"/>
    </location>
</feature>
<dbReference type="Gene3D" id="1.20.120.450">
    <property type="entry name" value="dinb family like domain"/>
    <property type="match status" value="1"/>
</dbReference>
<keyword evidence="3" id="KW-0413">Isomerase</keyword>
<dbReference type="InterPro" id="IPR036527">
    <property type="entry name" value="SCP2_sterol-bd_dom_sf"/>
</dbReference>
<evidence type="ECO:0000256" key="1">
    <source>
        <dbReference type="SAM" id="MobiDB-lite"/>
    </source>
</evidence>
<evidence type="ECO:0000313" key="4">
    <source>
        <dbReference type="Proteomes" id="UP001500320"/>
    </source>
</evidence>
<dbReference type="Proteomes" id="UP001500320">
    <property type="component" value="Unassembled WGS sequence"/>
</dbReference>
<accession>A0ABP6NY90</accession>
<name>A0ABP6NY90_9ACTN</name>
<organism evidence="3 4">
    <name type="scientific">Planomonospora alba</name>
    <dbReference type="NCBI Taxonomy" id="161354"/>
    <lineage>
        <taxon>Bacteria</taxon>
        <taxon>Bacillati</taxon>
        <taxon>Actinomycetota</taxon>
        <taxon>Actinomycetes</taxon>
        <taxon>Streptosporangiales</taxon>
        <taxon>Streptosporangiaceae</taxon>
        <taxon>Planomonospora</taxon>
    </lineage>
</organism>
<dbReference type="Pfam" id="PF11716">
    <property type="entry name" value="MDMPI_N"/>
    <property type="match status" value="1"/>
</dbReference>
<proteinExistence type="predicted"/>
<dbReference type="InterPro" id="IPR034660">
    <property type="entry name" value="DinB/YfiT-like"/>
</dbReference>
<evidence type="ECO:0000259" key="2">
    <source>
        <dbReference type="Pfam" id="PF11716"/>
    </source>
</evidence>
<dbReference type="InterPro" id="IPR017517">
    <property type="entry name" value="Maleyloyr_isom"/>
</dbReference>
<dbReference type="SUPFAM" id="SSF109854">
    <property type="entry name" value="DinB/YfiT-like putative metalloenzymes"/>
    <property type="match status" value="1"/>
</dbReference>
<feature type="domain" description="Mycothiol-dependent maleylpyruvate isomerase metal-binding" evidence="2">
    <location>
        <begin position="11"/>
        <end position="147"/>
    </location>
</feature>